<dbReference type="Gene3D" id="3.60.110.10">
    <property type="entry name" value="Carbon-nitrogen hydrolase"/>
    <property type="match status" value="1"/>
</dbReference>
<dbReference type="InterPro" id="IPR036526">
    <property type="entry name" value="C-N_Hydrolase_sf"/>
</dbReference>
<dbReference type="Pfam" id="PF00795">
    <property type="entry name" value="CN_hydrolase"/>
    <property type="match status" value="1"/>
</dbReference>
<feature type="domain" description="CN hydrolase" evidence="11">
    <location>
        <begin position="8"/>
        <end position="279"/>
    </location>
</feature>
<keyword evidence="6 10" id="KW-0547">Nucleotide-binding</keyword>
<dbReference type="PIRSF" id="PIRSF006630">
    <property type="entry name" value="NADS_GAT"/>
    <property type="match status" value="1"/>
</dbReference>
<evidence type="ECO:0000256" key="5">
    <source>
        <dbReference type="ARBA" id="ARBA00022598"/>
    </source>
</evidence>
<dbReference type="Proteomes" id="UP000835052">
    <property type="component" value="Unassembled WGS sequence"/>
</dbReference>
<dbReference type="PANTHER" id="PTHR23090">
    <property type="entry name" value="NH 3 /GLUTAMINE-DEPENDENT NAD + SYNTHETASE"/>
    <property type="match status" value="1"/>
</dbReference>
<dbReference type="CDD" id="cd07570">
    <property type="entry name" value="GAT_Gln-NAD-synth"/>
    <property type="match status" value="1"/>
</dbReference>
<dbReference type="Gene3D" id="3.40.50.620">
    <property type="entry name" value="HUPs"/>
    <property type="match status" value="1"/>
</dbReference>
<keyword evidence="13" id="KW-1185">Reference proteome</keyword>
<evidence type="ECO:0000313" key="12">
    <source>
        <dbReference type="EMBL" id="CAD6195419.1"/>
    </source>
</evidence>
<dbReference type="InterPro" id="IPR003694">
    <property type="entry name" value="NAD_synthase"/>
</dbReference>
<sequence length="653" mass="72582">MSAWDRRTRLATCTVNNWALDFKGNYERIVKTCEESYAAGARLRVGPELEICGYGCADHFFELDTERHSWEILSKLCEKSKEWPNMLIMTGMPVRHRCLLYNCMVALQNGKLLLIRAKMALADDDVYRESRWFVRWAHPFKTIDMPINQGFYFDQDTVPFGDAFLQSKDGIRIGMEICEELWSAKSTNIALAQQGVDIICNGSGSHHILGKSNIRINQLILGSNGKIGGVYVYANHRGCDGDRVYYDGCSSIAHNGMLLAQANQFDIEDTCVVTALVDVSENVPFRQKKCSTSVFASAVVPVDPIEFDGWMTGDVAPATEPCTEPIEELCQGPPAYLWTYLRRSGMSGYFIPLSGGQDSSAVAAMVRLMCNKVCASVKKRRETDGGDDPAYYLNGKRVGEDPAELCKQVLYTCYMASEHSSSTTRKCAEGLAKNINSCHSSILIDTIVSAVLGVFNTAYGFIPTFTNSDPRNGMALQNVQARIRMVLAYLMAQLSLVSSGRPGALLVLGTANVDENLVGYLTKYDCSSADLNPIGSVSKTDLRKFLQLAHDEYGMSALESVISSIPTAELRPMENGEVTQTDENEIGLTYDELSTMGQLRRPSGLGPYAMFLRLLQLWSDKYTPSQKFFYRYRVNRHKATVSTPGFLKFPFSL</sequence>
<dbReference type="InterPro" id="IPR014729">
    <property type="entry name" value="Rossmann-like_a/b/a_fold"/>
</dbReference>
<comment type="similarity">
    <text evidence="2 10">In the C-terminal section; belongs to the NAD synthetase family.</text>
</comment>
<dbReference type="PANTHER" id="PTHR23090:SF9">
    <property type="entry name" value="GLUTAMINE-DEPENDENT NAD(+) SYNTHETASE"/>
    <property type="match status" value="1"/>
</dbReference>
<dbReference type="SUPFAM" id="SSF56317">
    <property type="entry name" value="Carbon-nitrogen hydrolase"/>
    <property type="match status" value="1"/>
</dbReference>
<proteinExistence type="inferred from homology"/>
<dbReference type="FunFam" id="3.40.50.620:FF:000036">
    <property type="entry name" value="Glutamine-dependent NAD(+) synthetase"/>
    <property type="match status" value="1"/>
</dbReference>
<evidence type="ECO:0000256" key="9">
    <source>
        <dbReference type="ARBA" id="ARBA00030681"/>
    </source>
</evidence>
<reference evidence="12" key="1">
    <citation type="submission" date="2020-10" db="EMBL/GenBank/DDBJ databases">
        <authorList>
            <person name="Kikuchi T."/>
        </authorList>
    </citation>
    <scope>NUCLEOTIDE SEQUENCE</scope>
    <source>
        <strain evidence="12">NKZ352</strain>
    </source>
</reference>
<evidence type="ECO:0000313" key="13">
    <source>
        <dbReference type="Proteomes" id="UP000835052"/>
    </source>
</evidence>
<dbReference type="GO" id="GO:0009435">
    <property type="term" value="P:NAD+ biosynthetic process"/>
    <property type="evidence" value="ECO:0007669"/>
    <property type="project" value="UniProtKB-UniRule"/>
</dbReference>
<evidence type="ECO:0000256" key="2">
    <source>
        <dbReference type="ARBA" id="ARBA00007145"/>
    </source>
</evidence>
<dbReference type="PROSITE" id="PS50263">
    <property type="entry name" value="CN_HYDROLASE"/>
    <property type="match status" value="1"/>
</dbReference>
<evidence type="ECO:0000256" key="8">
    <source>
        <dbReference type="ARBA" id="ARBA00023027"/>
    </source>
</evidence>
<dbReference type="AlphaFoldDB" id="A0A8S1HHH1"/>
<evidence type="ECO:0000256" key="7">
    <source>
        <dbReference type="ARBA" id="ARBA00022840"/>
    </source>
</evidence>
<dbReference type="HAMAP" id="MF_02090">
    <property type="entry name" value="NadE_glutamine_dep"/>
    <property type="match status" value="1"/>
</dbReference>
<dbReference type="GO" id="GO:0005524">
    <property type="term" value="F:ATP binding"/>
    <property type="evidence" value="ECO:0007669"/>
    <property type="project" value="UniProtKB-UniRule"/>
</dbReference>
<dbReference type="NCBIfam" id="TIGR00552">
    <property type="entry name" value="nadE"/>
    <property type="match status" value="1"/>
</dbReference>
<dbReference type="GO" id="GO:0004359">
    <property type="term" value="F:glutaminase activity"/>
    <property type="evidence" value="ECO:0007669"/>
    <property type="project" value="InterPro"/>
</dbReference>
<keyword evidence="8 10" id="KW-0520">NAD</keyword>
<evidence type="ECO:0000259" key="11">
    <source>
        <dbReference type="PROSITE" id="PS50263"/>
    </source>
</evidence>
<dbReference type="Pfam" id="PF02540">
    <property type="entry name" value="NAD_synthase"/>
    <property type="match status" value="1"/>
</dbReference>
<dbReference type="InterPro" id="IPR014445">
    <property type="entry name" value="Gln-dep_NAD_synthase"/>
</dbReference>
<evidence type="ECO:0000256" key="1">
    <source>
        <dbReference type="ARBA" id="ARBA00005188"/>
    </source>
</evidence>
<dbReference type="GO" id="GO:0003952">
    <property type="term" value="F:NAD+ synthase (glutamine-hydrolyzing) activity"/>
    <property type="evidence" value="ECO:0007669"/>
    <property type="project" value="UniProtKB-UniRule"/>
</dbReference>
<evidence type="ECO:0000256" key="10">
    <source>
        <dbReference type="PIRNR" id="PIRNR006630"/>
    </source>
</evidence>
<evidence type="ECO:0000256" key="4">
    <source>
        <dbReference type="ARBA" id="ARBA00017309"/>
    </source>
</evidence>
<gene>
    <name evidence="12" type="ORF">CAUJ_LOCUS11338</name>
</gene>
<dbReference type="CDD" id="cd00553">
    <property type="entry name" value="NAD_synthase"/>
    <property type="match status" value="1"/>
</dbReference>
<comment type="catalytic activity">
    <reaction evidence="10">
        <text>deamido-NAD(+) + L-glutamine + ATP + H2O = L-glutamate + AMP + diphosphate + NAD(+) + H(+)</text>
        <dbReference type="Rhea" id="RHEA:24384"/>
        <dbReference type="ChEBI" id="CHEBI:15377"/>
        <dbReference type="ChEBI" id="CHEBI:15378"/>
        <dbReference type="ChEBI" id="CHEBI:29985"/>
        <dbReference type="ChEBI" id="CHEBI:30616"/>
        <dbReference type="ChEBI" id="CHEBI:33019"/>
        <dbReference type="ChEBI" id="CHEBI:57540"/>
        <dbReference type="ChEBI" id="CHEBI:58359"/>
        <dbReference type="ChEBI" id="CHEBI:58437"/>
        <dbReference type="ChEBI" id="CHEBI:456215"/>
        <dbReference type="EC" id="6.3.5.1"/>
    </reaction>
</comment>
<comment type="caution">
    <text evidence="12">The sequence shown here is derived from an EMBL/GenBank/DDBJ whole genome shotgun (WGS) entry which is preliminary data.</text>
</comment>
<dbReference type="EC" id="6.3.5.1" evidence="3 10"/>
<dbReference type="InterPro" id="IPR022310">
    <property type="entry name" value="NAD/GMP_synthase"/>
</dbReference>
<dbReference type="OrthoDB" id="2020662at2759"/>
<dbReference type="GO" id="GO:0005737">
    <property type="term" value="C:cytoplasm"/>
    <property type="evidence" value="ECO:0007669"/>
    <property type="project" value="InterPro"/>
</dbReference>
<evidence type="ECO:0000256" key="3">
    <source>
        <dbReference type="ARBA" id="ARBA00012743"/>
    </source>
</evidence>
<keyword evidence="7 10" id="KW-0067">ATP-binding</keyword>
<dbReference type="InterPro" id="IPR003010">
    <property type="entry name" value="C-N_Hydrolase"/>
</dbReference>
<comment type="pathway">
    <text evidence="1 10">Cofactor biosynthesis; NAD(+) biosynthesis; NAD(+) from deamido-NAD(+) (L-Gln route): step 1/1.</text>
</comment>
<keyword evidence="5 10" id="KW-0436">Ligase</keyword>
<dbReference type="SUPFAM" id="SSF52402">
    <property type="entry name" value="Adenine nucleotide alpha hydrolases-like"/>
    <property type="match status" value="1"/>
</dbReference>
<dbReference type="EMBL" id="CAJGYM010000055">
    <property type="protein sequence ID" value="CAD6195419.1"/>
    <property type="molecule type" value="Genomic_DNA"/>
</dbReference>
<organism evidence="12 13">
    <name type="scientific">Caenorhabditis auriculariae</name>
    <dbReference type="NCBI Taxonomy" id="2777116"/>
    <lineage>
        <taxon>Eukaryota</taxon>
        <taxon>Metazoa</taxon>
        <taxon>Ecdysozoa</taxon>
        <taxon>Nematoda</taxon>
        <taxon>Chromadorea</taxon>
        <taxon>Rhabditida</taxon>
        <taxon>Rhabditina</taxon>
        <taxon>Rhabditomorpha</taxon>
        <taxon>Rhabditoidea</taxon>
        <taxon>Rhabditidae</taxon>
        <taxon>Peloderinae</taxon>
        <taxon>Caenorhabditis</taxon>
    </lineage>
</organism>
<protein>
    <recommendedName>
        <fullName evidence="4 10">Glutamine-dependent NAD(+) synthetase</fullName>
        <ecNumber evidence="3 10">6.3.5.1</ecNumber>
    </recommendedName>
    <alternativeName>
        <fullName evidence="9 10">NAD(+) synthase [glutamine-hydrolyzing]</fullName>
    </alternativeName>
</protein>
<name>A0A8S1HHH1_9PELO</name>
<accession>A0A8S1HHH1</accession>
<evidence type="ECO:0000256" key="6">
    <source>
        <dbReference type="ARBA" id="ARBA00022741"/>
    </source>
</evidence>